<gene>
    <name evidence="2" type="ORF">HNR25_000204</name>
</gene>
<protein>
    <submittedName>
        <fullName evidence="2">Uncharacterized protein</fullName>
    </submittedName>
</protein>
<comment type="caution">
    <text evidence="2">The sequence shown here is derived from an EMBL/GenBank/DDBJ whole genome shotgun (WGS) entry which is preliminary data.</text>
</comment>
<evidence type="ECO:0000256" key="1">
    <source>
        <dbReference type="SAM" id="MobiDB-lite"/>
    </source>
</evidence>
<keyword evidence="3" id="KW-1185">Reference proteome</keyword>
<dbReference type="AlphaFoldDB" id="A0A841E5M8"/>
<evidence type="ECO:0000313" key="2">
    <source>
        <dbReference type="EMBL" id="MBB5996453.1"/>
    </source>
</evidence>
<feature type="region of interest" description="Disordered" evidence="1">
    <location>
        <begin position="60"/>
        <end position="81"/>
    </location>
</feature>
<name>A0A841E5M8_9ACTN</name>
<organism evidence="2 3">
    <name type="scientific">Streptomonospora salina</name>
    <dbReference type="NCBI Taxonomy" id="104205"/>
    <lineage>
        <taxon>Bacteria</taxon>
        <taxon>Bacillati</taxon>
        <taxon>Actinomycetota</taxon>
        <taxon>Actinomycetes</taxon>
        <taxon>Streptosporangiales</taxon>
        <taxon>Nocardiopsidaceae</taxon>
        <taxon>Streptomonospora</taxon>
    </lineage>
</organism>
<reference evidence="2 3" key="1">
    <citation type="submission" date="2020-08" db="EMBL/GenBank/DDBJ databases">
        <title>Sequencing the genomes of 1000 actinobacteria strains.</title>
        <authorList>
            <person name="Klenk H.-P."/>
        </authorList>
    </citation>
    <scope>NUCLEOTIDE SEQUENCE [LARGE SCALE GENOMIC DNA]</scope>
    <source>
        <strain evidence="2 3">DSM 44593</strain>
    </source>
</reference>
<dbReference type="Proteomes" id="UP000578077">
    <property type="component" value="Unassembled WGS sequence"/>
</dbReference>
<sequence>MPGYNLWPSDELRQLRADFPDYLVFERQDEQGRPRFIATRTPPNAPGAADLVITADAAEMRDKLSRQPTTPPLPRRGGERS</sequence>
<proteinExistence type="predicted"/>
<dbReference type="EMBL" id="JACHLY010000001">
    <property type="protein sequence ID" value="MBB5996453.1"/>
    <property type="molecule type" value="Genomic_DNA"/>
</dbReference>
<dbReference type="RefSeq" id="WP_184632603.1">
    <property type="nucleotide sequence ID" value="NZ_JACHLY010000001.1"/>
</dbReference>
<accession>A0A841E5M8</accession>
<evidence type="ECO:0000313" key="3">
    <source>
        <dbReference type="Proteomes" id="UP000578077"/>
    </source>
</evidence>